<gene>
    <name evidence="2" type="ORF">DUNSADRAFT_1621</name>
</gene>
<feature type="compositionally biased region" description="Polar residues" evidence="1">
    <location>
        <begin position="129"/>
        <end position="139"/>
    </location>
</feature>
<dbReference type="EMBL" id="MU069447">
    <property type="protein sequence ID" value="KAF5843194.1"/>
    <property type="molecule type" value="Genomic_DNA"/>
</dbReference>
<sequence>MEYTKQTWRLLEKLLCMRPEPPVWPSAVGLSMHQSGSFSTAFHHLSLLTPANDCLLEASRHSHPPCPGPRHVLSATAACEVNPCHVLRKSTHAHKCSSRSARESGGQQCADSNRMQACSETACARAHAQNRTISSSRTSAGRHAPISSTGSTHWTSCVKAHLPLLAAARGLSTSRASPEQAAGSNPGSDSK</sequence>
<protein>
    <recommendedName>
        <fullName evidence="4">Encoded protein</fullName>
    </recommendedName>
</protein>
<feature type="region of interest" description="Disordered" evidence="1">
    <location>
        <begin position="171"/>
        <end position="191"/>
    </location>
</feature>
<name>A0ABQ7H8K7_DUNSA</name>
<evidence type="ECO:0000256" key="1">
    <source>
        <dbReference type="SAM" id="MobiDB-lite"/>
    </source>
</evidence>
<proteinExistence type="predicted"/>
<organism evidence="2 3">
    <name type="scientific">Dunaliella salina</name>
    <name type="common">Green alga</name>
    <name type="synonym">Protococcus salinus</name>
    <dbReference type="NCBI Taxonomy" id="3046"/>
    <lineage>
        <taxon>Eukaryota</taxon>
        <taxon>Viridiplantae</taxon>
        <taxon>Chlorophyta</taxon>
        <taxon>core chlorophytes</taxon>
        <taxon>Chlorophyceae</taxon>
        <taxon>CS clade</taxon>
        <taxon>Chlamydomonadales</taxon>
        <taxon>Dunaliellaceae</taxon>
        <taxon>Dunaliella</taxon>
    </lineage>
</organism>
<dbReference type="Proteomes" id="UP000815325">
    <property type="component" value="Unassembled WGS sequence"/>
</dbReference>
<evidence type="ECO:0000313" key="3">
    <source>
        <dbReference type="Proteomes" id="UP000815325"/>
    </source>
</evidence>
<evidence type="ECO:0000313" key="2">
    <source>
        <dbReference type="EMBL" id="KAF5843194.1"/>
    </source>
</evidence>
<evidence type="ECO:0008006" key="4">
    <source>
        <dbReference type="Google" id="ProtNLM"/>
    </source>
</evidence>
<reference evidence="2" key="1">
    <citation type="submission" date="2017-08" db="EMBL/GenBank/DDBJ databases">
        <authorList>
            <person name="Polle J.E."/>
            <person name="Barry K."/>
            <person name="Cushman J."/>
            <person name="Schmutz J."/>
            <person name="Tran D."/>
            <person name="Hathwaick L.T."/>
            <person name="Yim W.C."/>
            <person name="Jenkins J."/>
            <person name="Mckie-Krisberg Z.M."/>
            <person name="Prochnik S."/>
            <person name="Lindquist E."/>
            <person name="Dockter R.B."/>
            <person name="Adam C."/>
            <person name="Molina H."/>
            <person name="Bunkerborg J."/>
            <person name="Jin E."/>
            <person name="Buchheim M."/>
            <person name="Magnuson J."/>
        </authorList>
    </citation>
    <scope>NUCLEOTIDE SEQUENCE</scope>
    <source>
        <strain evidence="2">CCAP 19/18</strain>
    </source>
</reference>
<keyword evidence="3" id="KW-1185">Reference proteome</keyword>
<accession>A0ABQ7H8K7</accession>
<comment type="caution">
    <text evidence="2">The sequence shown here is derived from an EMBL/GenBank/DDBJ whole genome shotgun (WGS) entry which is preliminary data.</text>
</comment>
<feature type="region of interest" description="Disordered" evidence="1">
    <location>
        <begin position="129"/>
        <end position="152"/>
    </location>
</feature>